<dbReference type="Proteomes" id="UP000611640">
    <property type="component" value="Chromosome"/>
</dbReference>
<reference evidence="1 2" key="1">
    <citation type="submission" date="2020-08" db="EMBL/GenBank/DDBJ databases">
        <title>Whole genome shotgun sequence of Actinocatenispora thailandica NBRC 105041.</title>
        <authorList>
            <person name="Komaki H."/>
            <person name="Tamura T."/>
        </authorList>
    </citation>
    <scope>NUCLEOTIDE SEQUENCE [LARGE SCALE GENOMIC DNA]</scope>
    <source>
        <strain evidence="1 2">NBRC 105041</strain>
    </source>
</reference>
<dbReference type="InterPro" id="IPR015424">
    <property type="entry name" value="PyrdxlP-dep_Trfase"/>
</dbReference>
<dbReference type="RefSeq" id="WP_338028136.1">
    <property type="nucleotide sequence ID" value="NZ_AP023355.1"/>
</dbReference>
<evidence type="ECO:0008006" key="3">
    <source>
        <dbReference type="Google" id="ProtNLM"/>
    </source>
</evidence>
<protein>
    <recommendedName>
        <fullName evidence="3">Serine hydroxymethyltransferase-like domain-containing protein</fullName>
    </recommendedName>
</protein>
<dbReference type="EMBL" id="AP023355">
    <property type="protein sequence ID" value="BCJ35157.1"/>
    <property type="molecule type" value="Genomic_DNA"/>
</dbReference>
<dbReference type="InterPro" id="IPR015422">
    <property type="entry name" value="PyrdxlP-dep_Trfase_small"/>
</dbReference>
<organism evidence="1 2">
    <name type="scientific">Actinocatenispora thailandica</name>
    <dbReference type="NCBI Taxonomy" id="227318"/>
    <lineage>
        <taxon>Bacteria</taxon>
        <taxon>Bacillati</taxon>
        <taxon>Actinomycetota</taxon>
        <taxon>Actinomycetes</taxon>
        <taxon>Micromonosporales</taxon>
        <taxon>Micromonosporaceae</taxon>
        <taxon>Actinocatenispora</taxon>
    </lineage>
</organism>
<proteinExistence type="predicted"/>
<dbReference type="AlphaFoldDB" id="A0A7R7DP29"/>
<evidence type="ECO:0000313" key="1">
    <source>
        <dbReference type="EMBL" id="BCJ35157.1"/>
    </source>
</evidence>
<dbReference type="SUPFAM" id="SSF53383">
    <property type="entry name" value="PLP-dependent transferases"/>
    <property type="match status" value="1"/>
</dbReference>
<evidence type="ECO:0000313" key="2">
    <source>
        <dbReference type="Proteomes" id="UP000611640"/>
    </source>
</evidence>
<accession>A0A7R7DP29</accession>
<dbReference type="Gene3D" id="3.90.1150.10">
    <property type="entry name" value="Aspartate Aminotransferase, domain 1"/>
    <property type="match status" value="1"/>
</dbReference>
<sequence length="46" mass="5238">MSALHDTDPQLAGLVDAERRRQFDVLRLIPSENYVSPRCSPRPARC</sequence>
<gene>
    <name evidence="1" type="ORF">Athai_26600</name>
</gene>
<name>A0A7R7DP29_9ACTN</name>
<keyword evidence="2" id="KW-1185">Reference proteome</keyword>
<dbReference type="KEGG" id="atl:Athai_26600"/>